<evidence type="ECO:0000256" key="1">
    <source>
        <dbReference type="ARBA" id="ARBA00022793"/>
    </source>
</evidence>
<dbReference type="GO" id="GO:0004609">
    <property type="term" value="F:phosphatidylserine decarboxylase activity"/>
    <property type="evidence" value="ECO:0007669"/>
    <property type="project" value="InterPro"/>
</dbReference>
<protein>
    <submittedName>
        <fullName evidence="4">Putative phosphatidylserine decarboxylase family protein</fullName>
    </submittedName>
</protein>
<accession>M7S7B6</accession>
<dbReference type="EMBL" id="KB707516">
    <property type="protein sequence ID" value="EMR61984.1"/>
    <property type="molecule type" value="Genomic_DNA"/>
</dbReference>
<dbReference type="GO" id="GO:0006646">
    <property type="term" value="P:phosphatidylethanolamine biosynthetic process"/>
    <property type="evidence" value="ECO:0007669"/>
    <property type="project" value="TreeGrafter"/>
</dbReference>
<evidence type="ECO:0000313" key="5">
    <source>
        <dbReference type="Proteomes" id="UP000012174"/>
    </source>
</evidence>
<dbReference type="InterPro" id="IPR022237">
    <property type="entry name" value="PsiD-like"/>
</dbReference>
<reference evidence="5" key="1">
    <citation type="journal article" date="2013" name="Genome Announc.">
        <title>Draft genome sequence of the grapevine dieback fungus Eutypa lata UCR-EL1.</title>
        <authorList>
            <person name="Blanco-Ulate B."/>
            <person name="Rolshausen P.E."/>
            <person name="Cantu D."/>
        </authorList>
    </citation>
    <scope>NUCLEOTIDE SEQUENCE [LARGE SCALE GENOMIC DNA]</scope>
    <source>
        <strain evidence="5">UCR-EL1</strain>
    </source>
</reference>
<evidence type="ECO:0000259" key="3">
    <source>
        <dbReference type="Pfam" id="PF12588"/>
    </source>
</evidence>
<dbReference type="Proteomes" id="UP000012174">
    <property type="component" value="Unassembled WGS sequence"/>
</dbReference>
<dbReference type="PANTHER" id="PTHR10067:SF9">
    <property type="entry name" value="PHOSPHATIDYLSERINE DECARBOXYLASE FAMILY PROTEIN (AFU_ORTHOLOGUE AFUA_7G01730)"/>
    <property type="match status" value="1"/>
</dbReference>
<dbReference type="Pfam" id="PF02666">
    <property type="entry name" value="PS_Dcarbxylase"/>
    <property type="match status" value="1"/>
</dbReference>
<dbReference type="eggNOG" id="KOG2419">
    <property type="taxonomic scope" value="Eukaryota"/>
</dbReference>
<dbReference type="PANTHER" id="PTHR10067">
    <property type="entry name" value="PHOSPHATIDYLSERINE DECARBOXYLASE"/>
    <property type="match status" value="1"/>
</dbReference>
<keyword evidence="1" id="KW-0210">Decarboxylase</keyword>
<organism evidence="4 5">
    <name type="scientific">Eutypa lata (strain UCR-EL1)</name>
    <name type="common">Grapevine dieback disease fungus</name>
    <name type="synonym">Eutypa armeniacae</name>
    <dbReference type="NCBI Taxonomy" id="1287681"/>
    <lineage>
        <taxon>Eukaryota</taxon>
        <taxon>Fungi</taxon>
        <taxon>Dikarya</taxon>
        <taxon>Ascomycota</taxon>
        <taxon>Pezizomycotina</taxon>
        <taxon>Sordariomycetes</taxon>
        <taxon>Xylariomycetidae</taxon>
        <taxon>Xylariales</taxon>
        <taxon>Diatrypaceae</taxon>
        <taxon>Eutypa</taxon>
    </lineage>
</organism>
<gene>
    <name evidence="4" type="ORF">UCREL1_11072</name>
</gene>
<dbReference type="AlphaFoldDB" id="M7S7B6"/>
<proteinExistence type="predicted"/>
<dbReference type="GO" id="GO:0005739">
    <property type="term" value="C:mitochondrion"/>
    <property type="evidence" value="ECO:0007669"/>
    <property type="project" value="TreeGrafter"/>
</dbReference>
<evidence type="ECO:0000256" key="2">
    <source>
        <dbReference type="ARBA" id="ARBA00023239"/>
    </source>
</evidence>
<dbReference type="KEGG" id="ela:UCREL1_11072"/>
<dbReference type="Pfam" id="PF12588">
    <property type="entry name" value="PSDC"/>
    <property type="match status" value="1"/>
</dbReference>
<dbReference type="InterPro" id="IPR003817">
    <property type="entry name" value="PS_Dcarbxylase"/>
</dbReference>
<dbReference type="STRING" id="1287681.M7S7B6"/>
<keyword evidence="5" id="KW-1185">Reference proteome</keyword>
<evidence type="ECO:0000313" key="4">
    <source>
        <dbReference type="EMBL" id="EMR61984.1"/>
    </source>
</evidence>
<sequence>MATDVTPPHQHGHFHRIGRWLPDNSKILLDWVRKFVKKVDDDEACWDPEQWPVPVQNLRNLIERNTTRLRMLASAMFDEVPTKPPYDKDPVGNKQVRNYKHMLQLFACIATNLAPEWSETEYGVGLIGFPFNAILDWPMATPSGYAFFLEPEVNEIFKDILNHWKDTVLTTDKSLYVLTEDSNGWLSEEARTTIMQDTNVDGGQDPPFEKVFLCNKTADHWNFTSWDNFFVREFRDIDEYRPVDHKEDPKWIVNACESKPFARQEEVREHDTFWLKGQPYSVAEMVNNDPKGADFIGGTVYQAFLSATSYHRWNSPVKGIVTSAYVIDGTYFSEPTITGFWNPDGPDPAAPDQAQGYITHVATRAVFFIQADHPVGPMCVIFVGMADVSTCEIKEKFQGTNISVPVEKGEELGMFHHGGSTHALLFRKGLKLSWVPTSDPGTAERNLPIRSELAVVESDTD</sequence>
<dbReference type="OMA" id="NACESFP"/>
<name>M7S7B6_EUTLA</name>
<keyword evidence="2" id="KW-0456">Lyase</keyword>
<dbReference type="OrthoDB" id="5973539at2759"/>
<feature type="domain" description="L-tryptophan decarboxylase PsiD-like" evidence="3">
    <location>
        <begin position="54"/>
        <end position="192"/>
    </location>
</feature>
<dbReference type="HOGENOM" id="CLU_033450_1_0_1"/>